<accession>A0ABS8TKR6</accession>
<evidence type="ECO:0000313" key="2">
    <source>
        <dbReference type="EMBL" id="MCD7471495.1"/>
    </source>
</evidence>
<feature type="region of interest" description="Disordered" evidence="1">
    <location>
        <begin position="223"/>
        <end position="247"/>
    </location>
</feature>
<protein>
    <submittedName>
        <fullName evidence="2">Uncharacterized protein</fullName>
    </submittedName>
</protein>
<comment type="caution">
    <text evidence="2">The sequence shown here is derived from an EMBL/GenBank/DDBJ whole genome shotgun (WGS) entry which is preliminary data.</text>
</comment>
<feature type="compositionally biased region" description="Polar residues" evidence="1">
    <location>
        <begin position="223"/>
        <end position="243"/>
    </location>
</feature>
<proteinExistence type="predicted"/>
<evidence type="ECO:0000313" key="3">
    <source>
        <dbReference type="Proteomes" id="UP000823775"/>
    </source>
</evidence>
<reference evidence="2 3" key="1">
    <citation type="journal article" date="2021" name="BMC Genomics">
        <title>Datura genome reveals duplications of psychoactive alkaloid biosynthetic genes and high mutation rate following tissue culture.</title>
        <authorList>
            <person name="Rajewski A."/>
            <person name="Carter-House D."/>
            <person name="Stajich J."/>
            <person name="Litt A."/>
        </authorList>
    </citation>
    <scope>NUCLEOTIDE SEQUENCE [LARGE SCALE GENOMIC DNA]</scope>
    <source>
        <strain evidence="2">AR-01</strain>
    </source>
</reference>
<dbReference type="Proteomes" id="UP000823775">
    <property type="component" value="Unassembled WGS sequence"/>
</dbReference>
<gene>
    <name evidence="2" type="ORF">HAX54_011970</name>
</gene>
<dbReference type="EMBL" id="JACEIK010001690">
    <property type="protein sequence ID" value="MCD7471495.1"/>
    <property type="molecule type" value="Genomic_DNA"/>
</dbReference>
<organism evidence="2 3">
    <name type="scientific">Datura stramonium</name>
    <name type="common">Jimsonweed</name>
    <name type="synonym">Common thornapple</name>
    <dbReference type="NCBI Taxonomy" id="4076"/>
    <lineage>
        <taxon>Eukaryota</taxon>
        <taxon>Viridiplantae</taxon>
        <taxon>Streptophyta</taxon>
        <taxon>Embryophyta</taxon>
        <taxon>Tracheophyta</taxon>
        <taxon>Spermatophyta</taxon>
        <taxon>Magnoliopsida</taxon>
        <taxon>eudicotyledons</taxon>
        <taxon>Gunneridae</taxon>
        <taxon>Pentapetalae</taxon>
        <taxon>asterids</taxon>
        <taxon>lamiids</taxon>
        <taxon>Solanales</taxon>
        <taxon>Solanaceae</taxon>
        <taxon>Solanoideae</taxon>
        <taxon>Datureae</taxon>
        <taxon>Datura</taxon>
    </lineage>
</organism>
<keyword evidence="3" id="KW-1185">Reference proteome</keyword>
<name>A0ABS8TKR6_DATST</name>
<evidence type="ECO:0000256" key="1">
    <source>
        <dbReference type="SAM" id="MobiDB-lite"/>
    </source>
</evidence>
<sequence>MLELVKIGGKAAGGVGSCWNRDRSDQNLTANTTAEKISCKYGWSSLENLSEKCKVVEIVKNVFSEEEDGHPLASNFGRLLVEGTHSSFGCFYLSENLDVNDEYTFWVQKDINEYEHELLHALPDSIGQSSGGALDLYNDQHMCVHFGMNFSDNNDQCINPEGFARFLGLLESIPFNDSSTNDHARPDSRYILKKKYDRGSYGEVWLAFYWNCSHVMKSPKSSNFSANTTDEGANNETRKNPSSADVCDDGPTKGSMFILKRIMGEHCNLFACFPAPDSGLDATCSSFLRSVLTMIVDSVNRTQIVFEILND</sequence>